<feature type="region of interest" description="Disordered" evidence="8">
    <location>
        <begin position="540"/>
        <end position="559"/>
    </location>
</feature>
<feature type="repeat" description="Filamin" evidence="7">
    <location>
        <begin position="1443"/>
        <end position="1535"/>
    </location>
</feature>
<dbReference type="InterPro" id="IPR044801">
    <property type="entry name" value="Filamin"/>
</dbReference>
<protein>
    <submittedName>
        <fullName evidence="9">Filamin-C-like isoform X1</fullName>
    </submittedName>
</protein>
<dbReference type="FunFam" id="2.60.40.10:FF:000001">
    <property type="entry name" value="Filamin-C isoform b"/>
    <property type="match status" value="3"/>
</dbReference>
<feature type="repeat" description="Filamin" evidence="7">
    <location>
        <begin position="1"/>
        <end position="19"/>
    </location>
</feature>
<dbReference type="SUPFAM" id="SSF81296">
    <property type="entry name" value="E set domains"/>
    <property type="match status" value="22"/>
</dbReference>
<feature type="repeat" description="Filamin" evidence="7">
    <location>
        <begin position="21"/>
        <end position="119"/>
    </location>
</feature>
<dbReference type="Proteomes" id="UP000276133">
    <property type="component" value="Unassembled WGS sequence"/>
</dbReference>
<evidence type="ECO:0000256" key="7">
    <source>
        <dbReference type="PROSITE-ProRule" id="PRU00087"/>
    </source>
</evidence>
<dbReference type="OrthoDB" id="5334309at2759"/>
<dbReference type="GO" id="GO:0005856">
    <property type="term" value="C:cytoskeleton"/>
    <property type="evidence" value="ECO:0007669"/>
    <property type="project" value="UniProtKB-SubCell"/>
</dbReference>
<evidence type="ECO:0000256" key="1">
    <source>
        <dbReference type="ARBA" id="ARBA00004245"/>
    </source>
</evidence>
<dbReference type="STRING" id="10195.A0A3M7T8P4"/>
<gene>
    <name evidence="9" type="ORF">BpHYR1_026882</name>
</gene>
<feature type="repeat" description="Filamin" evidence="7">
    <location>
        <begin position="941"/>
        <end position="1033"/>
    </location>
</feature>
<feature type="repeat" description="Filamin" evidence="7">
    <location>
        <begin position="1626"/>
        <end position="1718"/>
    </location>
</feature>
<feature type="repeat" description="Filamin" evidence="7">
    <location>
        <begin position="2136"/>
        <end position="2230"/>
    </location>
</feature>
<feature type="repeat" description="Filamin" evidence="7">
    <location>
        <begin position="310"/>
        <end position="407"/>
    </location>
</feature>
<keyword evidence="6" id="KW-0206">Cytoskeleton</keyword>
<comment type="caution">
    <text evidence="9">The sequence shown here is derived from an EMBL/GenBank/DDBJ whole genome shotgun (WGS) entry which is preliminary data.</text>
</comment>
<name>A0A3M7T8P4_BRAPC</name>
<feature type="repeat" description="Filamin" evidence="7">
    <location>
        <begin position="1911"/>
        <end position="2004"/>
    </location>
</feature>
<dbReference type="FunFam" id="2.60.40.10:FF:000096">
    <property type="entry name" value="filamin-C isoform X2"/>
    <property type="match status" value="1"/>
</dbReference>
<evidence type="ECO:0000256" key="8">
    <source>
        <dbReference type="SAM" id="MobiDB-lite"/>
    </source>
</evidence>
<keyword evidence="3" id="KW-0963">Cytoplasm</keyword>
<accession>A0A3M7T8P4</accession>
<dbReference type="InterPro" id="IPR014756">
    <property type="entry name" value="Ig_E-set"/>
</dbReference>
<feature type="repeat" description="Filamin" evidence="7">
    <location>
        <begin position="841"/>
        <end position="940"/>
    </location>
</feature>
<evidence type="ECO:0000256" key="6">
    <source>
        <dbReference type="ARBA" id="ARBA00023212"/>
    </source>
</evidence>
<dbReference type="FunFam" id="2.60.40.10:FF:000092">
    <property type="entry name" value="Filamin-B isoform B"/>
    <property type="match status" value="1"/>
</dbReference>
<dbReference type="SMART" id="SM00557">
    <property type="entry name" value="IG_FLMN"/>
    <property type="match status" value="21"/>
</dbReference>
<dbReference type="FunFam" id="2.60.40.10:FF:000007">
    <property type="entry name" value="Filamin-B isoform C"/>
    <property type="match status" value="2"/>
</dbReference>
<keyword evidence="5" id="KW-0009">Actin-binding</keyword>
<feature type="repeat" description="Filamin" evidence="7">
    <location>
        <begin position="1550"/>
        <end position="1623"/>
    </location>
</feature>
<comment type="subcellular location">
    <subcellularLocation>
        <location evidence="1">Cytoplasm</location>
        <location evidence="1">Cytoskeleton</location>
    </subcellularLocation>
</comment>
<feature type="repeat" description="Filamin" evidence="7">
    <location>
        <begin position="2006"/>
        <end position="2097"/>
    </location>
</feature>
<feature type="repeat" description="Filamin" evidence="7">
    <location>
        <begin position="120"/>
        <end position="216"/>
    </location>
</feature>
<dbReference type="PANTHER" id="PTHR38537:SF8">
    <property type="entry name" value="FILAMIN-A"/>
    <property type="match status" value="1"/>
</dbReference>
<dbReference type="EMBL" id="REGN01000120">
    <property type="protein sequence ID" value="RNA44329.1"/>
    <property type="molecule type" value="Genomic_DNA"/>
</dbReference>
<feature type="repeat" description="Filamin" evidence="7">
    <location>
        <begin position="643"/>
        <end position="740"/>
    </location>
</feature>
<feature type="repeat" description="Filamin" evidence="7">
    <location>
        <begin position="1132"/>
        <end position="1227"/>
    </location>
</feature>
<dbReference type="InterPro" id="IPR017868">
    <property type="entry name" value="Filamin/ABP280_repeat-like"/>
</dbReference>
<feature type="repeat" description="Filamin" evidence="7">
    <location>
        <begin position="1034"/>
        <end position="1131"/>
    </location>
</feature>
<keyword evidence="4" id="KW-0677">Repeat</keyword>
<feature type="repeat" description="Filamin" evidence="7">
    <location>
        <begin position="748"/>
        <end position="840"/>
    </location>
</feature>
<dbReference type="GO" id="GO:0051015">
    <property type="term" value="F:actin filament binding"/>
    <property type="evidence" value="ECO:0007669"/>
    <property type="project" value="InterPro"/>
</dbReference>
<feature type="repeat" description="Filamin" evidence="7">
    <location>
        <begin position="408"/>
        <end position="445"/>
    </location>
</feature>
<comment type="similarity">
    <text evidence="2">Belongs to the filamin family.</text>
</comment>
<evidence type="ECO:0000256" key="4">
    <source>
        <dbReference type="ARBA" id="ARBA00022737"/>
    </source>
</evidence>
<organism evidence="9 10">
    <name type="scientific">Brachionus plicatilis</name>
    <name type="common">Marine rotifer</name>
    <name type="synonym">Brachionus muelleri</name>
    <dbReference type="NCBI Taxonomy" id="10195"/>
    <lineage>
        <taxon>Eukaryota</taxon>
        <taxon>Metazoa</taxon>
        <taxon>Spiralia</taxon>
        <taxon>Gnathifera</taxon>
        <taxon>Rotifera</taxon>
        <taxon>Eurotatoria</taxon>
        <taxon>Monogononta</taxon>
        <taxon>Pseudotrocha</taxon>
        <taxon>Ploima</taxon>
        <taxon>Brachionidae</taxon>
        <taxon>Brachionus</taxon>
    </lineage>
</organism>
<feature type="repeat" description="Filamin" evidence="7">
    <location>
        <begin position="1364"/>
        <end position="1436"/>
    </location>
</feature>
<feature type="repeat" description="Filamin" evidence="7">
    <location>
        <begin position="1716"/>
        <end position="1814"/>
    </location>
</feature>
<feature type="repeat" description="Filamin" evidence="7">
    <location>
        <begin position="543"/>
        <end position="642"/>
    </location>
</feature>
<evidence type="ECO:0000256" key="2">
    <source>
        <dbReference type="ARBA" id="ARBA00009238"/>
    </source>
</evidence>
<dbReference type="InterPro" id="IPR013783">
    <property type="entry name" value="Ig-like_fold"/>
</dbReference>
<dbReference type="PANTHER" id="PTHR38537">
    <property type="entry name" value="JITTERBUG, ISOFORM N"/>
    <property type="match status" value="1"/>
</dbReference>
<dbReference type="Pfam" id="PF00630">
    <property type="entry name" value="Filamin"/>
    <property type="match status" value="22"/>
</dbReference>
<feature type="repeat" description="Filamin" evidence="7">
    <location>
        <begin position="1228"/>
        <end position="1323"/>
    </location>
</feature>
<proteinExistence type="inferred from homology"/>
<dbReference type="Gene3D" id="2.60.40.10">
    <property type="entry name" value="Immunoglobulins"/>
    <property type="match status" value="22"/>
</dbReference>
<dbReference type="FunFam" id="2.60.40.10:FF:000140">
    <property type="entry name" value="FiLamiN (Actin binding protein) homolog"/>
    <property type="match status" value="3"/>
</dbReference>
<dbReference type="GO" id="GO:0030036">
    <property type="term" value="P:actin cytoskeleton organization"/>
    <property type="evidence" value="ECO:0007669"/>
    <property type="project" value="InterPro"/>
</dbReference>
<evidence type="ECO:0000256" key="3">
    <source>
        <dbReference type="ARBA" id="ARBA00022490"/>
    </source>
</evidence>
<keyword evidence="10" id="KW-1185">Reference proteome</keyword>
<feature type="repeat" description="Filamin" evidence="7">
    <location>
        <begin position="1817"/>
        <end position="1909"/>
    </location>
</feature>
<evidence type="ECO:0000256" key="5">
    <source>
        <dbReference type="ARBA" id="ARBA00023203"/>
    </source>
</evidence>
<dbReference type="InterPro" id="IPR001298">
    <property type="entry name" value="Filamin/ABP280_rpt"/>
</dbReference>
<feature type="repeat" description="Filamin" evidence="7">
    <location>
        <begin position="216"/>
        <end position="307"/>
    </location>
</feature>
<reference evidence="9 10" key="1">
    <citation type="journal article" date="2018" name="Sci. Rep.">
        <title>Genomic signatures of local adaptation to the degree of environmental predictability in rotifers.</title>
        <authorList>
            <person name="Franch-Gras L."/>
            <person name="Hahn C."/>
            <person name="Garcia-Roger E.M."/>
            <person name="Carmona M.J."/>
            <person name="Serra M."/>
            <person name="Gomez A."/>
        </authorList>
    </citation>
    <scope>NUCLEOTIDE SEQUENCE [LARGE SCALE GENOMIC DNA]</scope>
    <source>
        <strain evidence="9">HYR1</strain>
    </source>
</reference>
<evidence type="ECO:0000313" key="9">
    <source>
        <dbReference type="EMBL" id="RNA44329.1"/>
    </source>
</evidence>
<evidence type="ECO:0000313" key="10">
    <source>
        <dbReference type="Proteomes" id="UP000276133"/>
    </source>
</evidence>
<feature type="non-terminal residue" evidence="9">
    <location>
        <position position="1"/>
    </location>
</feature>
<dbReference type="PROSITE" id="PS50194">
    <property type="entry name" value="FILAMIN_REPEAT"/>
    <property type="match status" value="23"/>
</dbReference>
<sequence length="2231" mass="240952">VIVKYGGQEVPNSPFNVYVEGKVGDPSQVVASGPGIEPTGVVVDKPTWFEIDATNAGNGPVEVAILDPSDAHKQIPVHLVPLGNGKFRAEYVAKEPGLHSVNVFFAGKPIPNSPFGVTVAPSCDAKKCRAYGRGIQPKGVRVGDVADFKVITKDAGEGVLKCVVKSPEGYDLPVRCNKVNPTTYECGYNPVREGLHQVHVTYGGAHIPKSVFNVDVGPYKESLIKAFGPGLEGGVVGYPADFVVETNGETGSLGFSIEGPSQARIDCVDNLDGSANVTYWPTAVGEYAVHILCDGEDIPGSPYMAWIEQRGNFDPTKVKAYGPGVDKDTPLVINRPVEFTVDCREAGDAPLKVTVTDADYQKLDVAVKNNGNGTYTCRYTPIYPNRHTVFVTYGGVAIPKSPVRMWAVEPSNPSKVKVYGPGVEKGVKTNQPTYFTVDCRGAGSDFNNYTSKSGLNTKNSRLKPIKDLKNQKVDGNEDDEEENVCYYDIKIKNEQNENISHKLLSSAKTDLWQKSELKQKYSSLSSLNQINQVESTLSTSARSSLSSSSNKITASPSVSSLSSAHSQTDLLMHNQTQTRLASTSDISISITNPRNIDLHYEIDQKEDEVLEVRYEAKQPGVHCISVTFNNAEIPLSPIKVLIEPDIDVSKIKITGIDSNPVVGEPTSFNIHTAAALSPGAVLTPNNIKITVQPLTAGPTGGLQPAFEAFVEPSVDGFVPKFTLNEPGPYQVKVEVCDIPIKDFRVDAYEPIDPSKVRAYGPGLSHGTVDKDADFVIDTRGAGNGALNLTVEGPCEARIDCKDNQDGTCHVSYLPTMPGNYMINILYQGVHIPGSPFQAVVKSDLDIKGIKCYGPGIDPKGNFIQSPTEFTVDARAITNTGMGKVQCELTGPTGKRHLCPVLNNGDGTYTVQYVPNEAGPYVLEVSYENVPVPGSPFRTQGVPGCDPGRVKVYGRGLEGGITNNPCQFTVETKGCGQGSLSLAIEGPSEAKMFCKENQNGVCIMEYLPVKAGPYDITIKYADQDVPGSPFRVYIEDKVDPNKVSVQLPKKPCRVNTPADIIVDARNAGKAEPTVDLYDSHGRMKPVPLAQQPGAANEGVYIGTIVPSIEGPHKLDVKWNDAPIQNSPFNLNVLPRFEPNKVKVDGPGVRNGVPASLPATFVVDTRQAGEANLDIHIKDPEGNLVQTRIEDNSDGTYTIYYVPEDVGRYTINVLYGGIPVKDSPFNVKVDPIGDAQKCQVYGPGLSPVIQIGEGYTITVDTREAGEGNVTCHVRSANGSDLDIDIEDNNDGTFNIFYTPHNPGCYTIKIKFGGQDVPNGDVVVMAGDEPYINQTTTRSNYNPYQAKEQSSYQSTSNQYSYSHEPLEPFNLLIPLSELGSKPVSARVRMPSGKIANPNVEQNADGTVSIKYQPSEVGLHELDVLYNGQPIQGSPFKFHVDAINALTGDQNGGYVTAYGPGLSGGICNEPCEFRIVTKDAGTGGLAVAVEGPSKAEIQCRDNKNGTCDVVYYPTVPGDYTITVKFADKHIIGSPFQAKITQDPRFAKRNQLVYGNQSDISLKVIEGDVNDLHATIRSPSGHEEPCLLKKLSNGSLGISFTPREVGEHLVSVMRDGKHIKNSPFRIEVRQSEIGDASRVKLYGKGLVEGVANKINEFYVNTKEAGYGGLSLSIEGPSKADIECHDNEDGSCRVTYRPTEPGTYLINIKFADKHVPGSPFTVDVGGTGRLTEKITRDRKAADISHIGSQCELSLKIPDSSPFDMSAYVTNPSGHIEDCEVVDLDDCNYCIRFVPNEIGIHTVSVKHKDMHIPGSPFEFTVGPMASGGPHKVRAAGLGLMKGEVNVPADFNIFTREAGAGALAIAIEGPAKAEIDFNDRKDGTCSVSYTCPEPGEYQISVKFNDEHIPDSPFTAYISPPVGDAKKLTVHSLKTKGLEINKPCTFSVKFNGAKGKVDAKVITPSGLQENCLVQEMDDDHYAIRFIPHENGVHWIHVRFNGHDIPESPIRIMVGHVNADPGRVFASGDGLHHGETGKPCEFLIDTLNAGAGALAVTVDGPAKVQLDCKEVPEGYKVNFVPSAPGDYLISIKFVGTNIAGSPFKCKVVGPSLNRNSVLASREHSNIVVETVEKSQASAHLQSLQKSMHSDANKVKVKGAGIQKAFRNQKASFTVDTRDAGNNMLMVGVYGPKNPCEEVVVKHIGNQQYQVNYCVRDKGEYILIVKYGDQHIPGSPFNIEVV</sequence>